<evidence type="ECO:0000313" key="2">
    <source>
        <dbReference type="EMBL" id="KAK6503541.1"/>
    </source>
</evidence>
<gene>
    <name evidence="2" type="ORF">TWF481_008555</name>
</gene>
<feature type="compositionally biased region" description="Polar residues" evidence="1">
    <location>
        <begin position="52"/>
        <end position="63"/>
    </location>
</feature>
<evidence type="ECO:0000256" key="1">
    <source>
        <dbReference type="SAM" id="MobiDB-lite"/>
    </source>
</evidence>
<organism evidence="2 3">
    <name type="scientific">Arthrobotrys musiformis</name>
    <dbReference type="NCBI Taxonomy" id="47236"/>
    <lineage>
        <taxon>Eukaryota</taxon>
        <taxon>Fungi</taxon>
        <taxon>Dikarya</taxon>
        <taxon>Ascomycota</taxon>
        <taxon>Pezizomycotina</taxon>
        <taxon>Orbiliomycetes</taxon>
        <taxon>Orbiliales</taxon>
        <taxon>Orbiliaceae</taxon>
        <taxon>Arthrobotrys</taxon>
    </lineage>
</organism>
<accession>A0AAV9W8Z5</accession>
<protein>
    <submittedName>
        <fullName evidence="2">Uncharacterized protein</fullName>
    </submittedName>
</protein>
<dbReference type="EMBL" id="JAVHJL010000005">
    <property type="protein sequence ID" value="KAK6503541.1"/>
    <property type="molecule type" value="Genomic_DNA"/>
</dbReference>
<feature type="compositionally biased region" description="Low complexity" evidence="1">
    <location>
        <begin position="450"/>
        <end position="465"/>
    </location>
</feature>
<keyword evidence="3" id="KW-1185">Reference proteome</keyword>
<feature type="compositionally biased region" description="Polar residues" evidence="1">
    <location>
        <begin position="410"/>
        <end position="420"/>
    </location>
</feature>
<feature type="compositionally biased region" description="Basic and acidic residues" evidence="1">
    <location>
        <begin position="107"/>
        <end position="119"/>
    </location>
</feature>
<reference evidence="2 3" key="1">
    <citation type="submission" date="2023-08" db="EMBL/GenBank/DDBJ databases">
        <authorList>
            <person name="Palmer J.M."/>
        </authorList>
    </citation>
    <scope>NUCLEOTIDE SEQUENCE [LARGE SCALE GENOMIC DNA]</scope>
    <source>
        <strain evidence="2 3">TWF481</strain>
    </source>
</reference>
<feature type="compositionally biased region" description="Polar residues" evidence="1">
    <location>
        <begin position="261"/>
        <end position="274"/>
    </location>
</feature>
<dbReference type="Proteomes" id="UP001370758">
    <property type="component" value="Unassembled WGS sequence"/>
</dbReference>
<feature type="region of interest" description="Disordered" evidence="1">
    <location>
        <begin position="1"/>
        <end position="504"/>
    </location>
</feature>
<feature type="compositionally biased region" description="Pro residues" evidence="1">
    <location>
        <begin position="284"/>
        <end position="299"/>
    </location>
</feature>
<proteinExistence type="predicted"/>
<feature type="compositionally biased region" description="Low complexity" evidence="1">
    <location>
        <begin position="151"/>
        <end position="166"/>
    </location>
</feature>
<feature type="compositionally biased region" description="Polar residues" evidence="1">
    <location>
        <begin position="202"/>
        <end position="220"/>
    </location>
</feature>
<evidence type="ECO:0000313" key="3">
    <source>
        <dbReference type="Proteomes" id="UP001370758"/>
    </source>
</evidence>
<name>A0AAV9W8Z5_9PEZI</name>
<feature type="compositionally biased region" description="Low complexity" evidence="1">
    <location>
        <begin position="75"/>
        <end position="84"/>
    </location>
</feature>
<feature type="compositionally biased region" description="Polar residues" evidence="1">
    <location>
        <begin position="133"/>
        <end position="143"/>
    </location>
</feature>
<sequence length="802" mass="86929">MAYSAHKSAIPPPSPSPYSRLPTPANSHFNRPHNSRSVSSSAYGSLHPSPSRPTLQPHHNSYDSFAPQPCPTPTPTSTSTPKPSGFGLQRSASTVHSGHKRQNSIAEKAKMFERLDDGIMRSPSVSAGPGYGSSASNLRIPNTTKRDHLASVTSPTSHRTSSRPSSYVESGNHQEFFGDVKSQMSGLRRPSQPLNVMPDSLGSRQTQEYDSQAGLVTQASPAPMRKSLGLLSEPSPVPPQPKENIRMDDSQLMPPPPSLIRQFSASSTAHQNPVTVEAPVQAPFKPPTPTPPSQVPTPSPRKGTHIRAQSHVVGPTSKLPPRATSTRPMDPRPTPTVGKKVMGPPRPPSTLHSIPSARPRAVSHNAAETRRIATPANDLPLPKGSRHASGRIIAPPRPTSTRPNEPVPSPASTRRPTVSGSRPRPPSSHIAAPPSGVSSRGSDTESSMRSESVASTTSNTSSVRSDLTTRPKTAGRTTIAHKPVQEPTSPVRGHKKTASTLVSAKPSKPSFNTFKVEYQPAVLAPKPSMASLLQQHPQPTTSSVQSTEALRAQTRLLQLAILHAKSFNSTTALKTTAHDKLYQRFSGIRDRSLLVADAHRREQELVDLHSLSLVLKKSAMLNTGSGNPKDKLSSSPEEAIQLLSEHLSKVLGWFAEGQYEGEFTRMTRIFEEWVSLPDEHEKKIDGLGIEYSRDVLRVKRKMEMALRGLEGWMVLVVDGERAEEVEGTLGLKSSLGRVLSVAVGRLKVGLEELAAIQTIEKTVVAALRKELKNKVRDLFEARKEIDLVRQKKSLAAWTPAWS</sequence>
<comment type="caution">
    <text evidence="2">The sequence shown here is derived from an EMBL/GenBank/DDBJ whole genome shotgun (WGS) entry which is preliminary data.</text>
</comment>
<dbReference type="AlphaFoldDB" id="A0AAV9W8Z5"/>